<reference evidence="2 3" key="1">
    <citation type="submission" date="2016-10" db="EMBL/GenBank/DDBJ databases">
        <authorList>
            <person name="de Groot N.N."/>
        </authorList>
    </citation>
    <scope>NUCLEOTIDE SEQUENCE [LARGE SCALE GENOMIC DNA]</scope>
    <source>
        <strain evidence="2 3">DSM 44468</strain>
    </source>
</reference>
<dbReference type="SUPFAM" id="SSF48452">
    <property type="entry name" value="TPR-like"/>
    <property type="match status" value="1"/>
</dbReference>
<dbReference type="STRING" id="115433.SAMN05421835_110172"/>
<evidence type="ECO:0000313" key="3">
    <source>
        <dbReference type="Proteomes" id="UP000199025"/>
    </source>
</evidence>
<dbReference type="InterPro" id="IPR011990">
    <property type="entry name" value="TPR-like_helical_dom_sf"/>
</dbReference>
<sequence length="458" mass="49812">MARQRPADHLPPEVLARADFRQACAERNLGEVLRLAKRWGGVGFTASHLARRCELTVSRVQDYINGRVQAQRVEIFERVADGLHIPGEMLDLAPRSWETSTRHVRPVADASHTQPSSEDGDPSVLRRDFMKLGAGLAATGLAAQLPGLPSRTVGNRVGSSTVAELRASFGRLRRLDDHLGGADTYRLYFAEVQKTDALLKSASFAGPDRQELLSFFAEQAQQAGWAAFDAGWHNEAKMLYEQSFEAAKAANDVDLAANALALRSYQLLPSTDVAVDLTDKSCSIAAKSVHPGVKSLLYQRGAWTYAVAGQADKAAWALGQAEAALVSEAGEGYGPDWAVWAHNPTELQIITGRCWTELHRPLRAVPALEAAMAQYDDSHARDKALYLSWLSEAYLDAGEVEHSATAATRALGLAADVASARPQQRLSVVMSRLEPHQSVPEVADLLAQRPLDPLQVRS</sequence>
<evidence type="ECO:0008006" key="4">
    <source>
        <dbReference type="Google" id="ProtNLM"/>
    </source>
</evidence>
<name>A0A1I3V9L2_9PSEU</name>
<protein>
    <recommendedName>
        <fullName evidence="4">Helix-turn-helix domain-containing protein</fullName>
    </recommendedName>
</protein>
<dbReference type="EMBL" id="FORP01000010">
    <property type="protein sequence ID" value="SFJ91066.1"/>
    <property type="molecule type" value="Genomic_DNA"/>
</dbReference>
<evidence type="ECO:0000256" key="1">
    <source>
        <dbReference type="SAM" id="MobiDB-lite"/>
    </source>
</evidence>
<gene>
    <name evidence="2" type="ORF">SAMN05421835_110172</name>
</gene>
<proteinExistence type="predicted"/>
<feature type="region of interest" description="Disordered" evidence="1">
    <location>
        <begin position="101"/>
        <end position="123"/>
    </location>
</feature>
<dbReference type="Proteomes" id="UP000199025">
    <property type="component" value="Unassembled WGS sequence"/>
</dbReference>
<evidence type="ECO:0000313" key="2">
    <source>
        <dbReference type="EMBL" id="SFJ91066.1"/>
    </source>
</evidence>
<organism evidence="2 3">
    <name type="scientific">Amycolatopsis sacchari</name>
    <dbReference type="NCBI Taxonomy" id="115433"/>
    <lineage>
        <taxon>Bacteria</taxon>
        <taxon>Bacillati</taxon>
        <taxon>Actinomycetota</taxon>
        <taxon>Actinomycetes</taxon>
        <taxon>Pseudonocardiales</taxon>
        <taxon>Pseudonocardiaceae</taxon>
        <taxon>Amycolatopsis</taxon>
    </lineage>
</organism>
<dbReference type="AlphaFoldDB" id="A0A1I3V9L2"/>
<accession>A0A1I3V9L2</accession>
<keyword evidence="3" id="KW-1185">Reference proteome</keyword>